<evidence type="ECO:0000256" key="1">
    <source>
        <dbReference type="PROSITE-ProRule" id="PRU00042"/>
    </source>
</evidence>
<dbReference type="PROSITE" id="PS50157">
    <property type="entry name" value="ZINC_FINGER_C2H2_2"/>
    <property type="match status" value="1"/>
</dbReference>
<proteinExistence type="predicted"/>
<keyword evidence="1" id="KW-0862">Zinc</keyword>
<accession>A0A1Y2CFC5</accession>
<gene>
    <name evidence="3" type="ORF">BCR33DRAFT_171716</name>
</gene>
<feature type="domain" description="C2H2-type" evidence="2">
    <location>
        <begin position="23"/>
        <end position="51"/>
    </location>
</feature>
<dbReference type="InterPro" id="IPR036236">
    <property type="entry name" value="Znf_C2H2_sf"/>
</dbReference>
<dbReference type="AlphaFoldDB" id="A0A1Y2CFC5"/>
<dbReference type="SUPFAM" id="SSF57667">
    <property type="entry name" value="beta-beta-alpha zinc fingers"/>
    <property type="match status" value="1"/>
</dbReference>
<dbReference type="PROSITE" id="PS00028">
    <property type="entry name" value="ZINC_FINGER_C2H2_1"/>
    <property type="match status" value="1"/>
</dbReference>
<sequence length="149" mass="16585">MLTDILPTHINEVGATHKANNTFKCLQCAAGFNMKSHLKRHIESVHLGRIHSMTARLTASPKTGGMFGASVTLPAIPCKATVKYIRKNATLPPLLLYSKSFNAHIRLLEQKLHDQTSTIYRTYDSEDNPTYWRGPKGLEGHGPSWNACE</sequence>
<keyword evidence="1" id="KW-0479">Metal-binding</keyword>
<dbReference type="OrthoDB" id="2687452at2759"/>
<comment type="caution">
    <text evidence="3">The sequence shown here is derived from an EMBL/GenBank/DDBJ whole genome shotgun (WGS) entry which is preliminary data.</text>
</comment>
<dbReference type="GO" id="GO:0008270">
    <property type="term" value="F:zinc ion binding"/>
    <property type="evidence" value="ECO:0007669"/>
    <property type="project" value="UniProtKB-KW"/>
</dbReference>
<reference evidence="3 4" key="1">
    <citation type="submission" date="2016-07" db="EMBL/GenBank/DDBJ databases">
        <title>Pervasive Adenine N6-methylation of Active Genes in Fungi.</title>
        <authorList>
            <consortium name="DOE Joint Genome Institute"/>
            <person name="Mondo S.J."/>
            <person name="Dannebaum R.O."/>
            <person name="Kuo R.C."/>
            <person name="Labutti K."/>
            <person name="Haridas S."/>
            <person name="Kuo A."/>
            <person name="Salamov A."/>
            <person name="Ahrendt S.R."/>
            <person name="Lipzen A."/>
            <person name="Sullivan W."/>
            <person name="Andreopoulos W.B."/>
            <person name="Clum A."/>
            <person name="Lindquist E."/>
            <person name="Daum C."/>
            <person name="Ramamoorthy G.K."/>
            <person name="Gryganskyi A."/>
            <person name="Culley D."/>
            <person name="Magnuson J.K."/>
            <person name="James T.Y."/>
            <person name="O'Malley M.A."/>
            <person name="Stajich J.E."/>
            <person name="Spatafora J.W."/>
            <person name="Visel A."/>
            <person name="Grigoriev I.V."/>
        </authorList>
    </citation>
    <scope>NUCLEOTIDE SEQUENCE [LARGE SCALE GENOMIC DNA]</scope>
    <source>
        <strain evidence="3 4">JEL800</strain>
    </source>
</reference>
<protein>
    <recommendedName>
        <fullName evidence="2">C2H2-type domain-containing protein</fullName>
    </recommendedName>
</protein>
<organism evidence="3 4">
    <name type="scientific">Rhizoclosmatium globosum</name>
    <dbReference type="NCBI Taxonomy" id="329046"/>
    <lineage>
        <taxon>Eukaryota</taxon>
        <taxon>Fungi</taxon>
        <taxon>Fungi incertae sedis</taxon>
        <taxon>Chytridiomycota</taxon>
        <taxon>Chytridiomycota incertae sedis</taxon>
        <taxon>Chytridiomycetes</taxon>
        <taxon>Chytridiales</taxon>
        <taxon>Chytriomycetaceae</taxon>
        <taxon>Rhizoclosmatium</taxon>
    </lineage>
</organism>
<dbReference type="EMBL" id="MCGO01000019">
    <property type="protein sequence ID" value="ORY45626.1"/>
    <property type="molecule type" value="Genomic_DNA"/>
</dbReference>
<dbReference type="Proteomes" id="UP000193642">
    <property type="component" value="Unassembled WGS sequence"/>
</dbReference>
<evidence type="ECO:0000313" key="4">
    <source>
        <dbReference type="Proteomes" id="UP000193642"/>
    </source>
</evidence>
<dbReference type="Gene3D" id="3.30.160.60">
    <property type="entry name" value="Classic Zinc Finger"/>
    <property type="match status" value="1"/>
</dbReference>
<keyword evidence="4" id="KW-1185">Reference proteome</keyword>
<keyword evidence="1" id="KW-0863">Zinc-finger</keyword>
<dbReference type="InterPro" id="IPR013087">
    <property type="entry name" value="Znf_C2H2_type"/>
</dbReference>
<evidence type="ECO:0000259" key="2">
    <source>
        <dbReference type="PROSITE" id="PS50157"/>
    </source>
</evidence>
<name>A0A1Y2CFC5_9FUNG</name>
<evidence type="ECO:0000313" key="3">
    <source>
        <dbReference type="EMBL" id="ORY45626.1"/>
    </source>
</evidence>